<keyword evidence="2" id="KW-1185">Reference proteome</keyword>
<comment type="caution">
    <text evidence="1">The sequence shown here is derived from an EMBL/GenBank/DDBJ whole genome shotgun (WGS) entry which is preliminary data.</text>
</comment>
<protein>
    <submittedName>
        <fullName evidence="1">Uncharacterized protein</fullName>
    </submittedName>
</protein>
<reference evidence="1 2" key="1">
    <citation type="journal article" date="2021" name="BMC Genomics">
        <title>Datura genome reveals duplications of psychoactive alkaloid biosynthetic genes and high mutation rate following tissue culture.</title>
        <authorList>
            <person name="Rajewski A."/>
            <person name="Carter-House D."/>
            <person name="Stajich J."/>
            <person name="Litt A."/>
        </authorList>
    </citation>
    <scope>NUCLEOTIDE SEQUENCE [LARGE SCALE GENOMIC DNA]</scope>
    <source>
        <strain evidence="1">AR-01</strain>
    </source>
</reference>
<dbReference type="EMBL" id="JACEIK010004176">
    <property type="protein sequence ID" value="MCD9644510.1"/>
    <property type="molecule type" value="Genomic_DNA"/>
</dbReference>
<proteinExistence type="predicted"/>
<evidence type="ECO:0000313" key="2">
    <source>
        <dbReference type="Proteomes" id="UP000823775"/>
    </source>
</evidence>
<sequence>MEVTTPQYGPHDLNLVPSDIIFLLRAHSLNLVPSDIILLLRAHGYLNTALTASIWSLQTLYCSCEHWVSQYGPHNLNLVPSYIILLLRAHRYLNTTLKTSIWSLRTS</sequence>
<evidence type="ECO:0000313" key="1">
    <source>
        <dbReference type="EMBL" id="MCD9644510.1"/>
    </source>
</evidence>
<accession>A0ABS8VBA1</accession>
<organism evidence="1 2">
    <name type="scientific">Datura stramonium</name>
    <name type="common">Jimsonweed</name>
    <name type="synonym">Common thornapple</name>
    <dbReference type="NCBI Taxonomy" id="4076"/>
    <lineage>
        <taxon>Eukaryota</taxon>
        <taxon>Viridiplantae</taxon>
        <taxon>Streptophyta</taxon>
        <taxon>Embryophyta</taxon>
        <taxon>Tracheophyta</taxon>
        <taxon>Spermatophyta</taxon>
        <taxon>Magnoliopsida</taxon>
        <taxon>eudicotyledons</taxon>
        <taxon>Gunneridae</taxon>
        <taxon>Pentapetalae</taxon>
        <taxon>asterids</taxon>
        <taxon>lamiids</taxon>
        <taxon>Solanales</taxon>
        <taxon>Solanaceae</taxon>
        <taxon>Solanoideae</taxon>
        <taxon>Datureae</taxon>
        <taxon>Datura</taxon>
    </lineage>
</organism>
<dbReference type="Proteomes" id="UP000823775">
    <property type="component" value="Unassembled WGS sequence"/>
</dbReference>
<name>A0ABS8VBA1_DATST</name>
<gene>
    <name evidence="1" type="ORF">HAX54_032765</name>
</gene>